<protein>
    <submittedName>
        <fullName evidence="2">Uncharacterized protein</fullName>
    </submittedName>
</protein>
<feature type="compositionally biased region" description="Polar residues" evidence="1">
    <location>
        <begin position="17"/>
        <end position="31"/>
    </location>
</feature>
<reference evidence="2 3" key="1">
    <citation type="journal article" date="2012" name="J. Bacteriol.">
        <title>Draft Genome Sequence of the Extremely Halophilic Archaeon Halogranum salarium B-1T.</title>
        <authorList>
            <person name="Kim K.K."/>
            <person name="Lee K.C."/>
            <person name="Lee J.S."/>
        </authorList>
    </citation>
    <scope>NUCLEOTIDE SEQUENCE [LARGE SCALE GENOMIC DNA]</scope>
    <source>
        <strain evidence="2 3">B-1</strain>
    </source>
</reference>
<proteinExistence type="predicted"/>
<dbReference type="Proteomes" id="UP000007813">
    <property type="component" value="Unassembled WGS sequence"/>
</dbReference>
<evidence type="ECO:0000313" key="3">
    <source>
        <dbReference type="Proteomes" id="UP000007813"/>
    </source>
</evidence>
<dbReference type="EMBL" id="ALJD01000004">
    <property type="protein sequence ID" value="EJN59854.1"/>
    <property type="molecule type" value="Genomic_DNA"/>
</dbReference>
<dbReference type="AlphaFoldDB" id="J3JG61"/>
<feature type="region of interest" description="Disordered" evidence="1">
    <location>
        <begin position="17"/>
        <end position="37"/>
    </location>
</feature>
<accession>J3JG61</accession>
<evidence type="ECO:0000256" key="1">
    <source>
        <dbReference type="SAM" id="MobiDB-lite"/>
    </source>
</evidence>
<sequence>MLTVEYKRLTNMVANSENIDNCPSSTTTTNAPPEEVA</sequence>
<organism evidence="2 3">
    <name type="scientific">Halogranum salarium B-1</name>
    <dbReference type="NCBI Taxonomy" id="1210908"/>
    <lineage>
        <taxon>Archaea</taxon>
        <taxon>Methanobacteriati</taxon>
        <taxon>Methanobacteriota</taxon>
        <taxon>Stenosarchaea group</taxon>
        <taxon>Halobacteria</taxon>
        <taxon>Halobacteriales</taxon>
        <taxon>Haloferacaceae</taxon>
    </lineage>
</organism>
<gene>
    <name evidence="2" type="ORF">HSB1_20120</name>
</gene>
<evidence type="ECO:0000313" key="2">
    <source>
        <dbReference type="EMBL" id="EJN59854.1"/>
    </source>
</evidence>
<name>J3JG61_9EURY</name>
<comment type="caution">
    <text evidence="2">The sequence shown here is derived from an EMBL/GenBank/DDBJ whole genome shotgun (WGS) entry which is preliminary data.</text>
</comment>